<dbReference type="Proteomes" id="UP000008068">
    <property type="component" value="Unassembled WGS sequence"/>
</dbReference>
<feature type="region of interest" description="Disordered" evidence="1">
    <location>
        <begin position="1"/>
        <end position="48"/>
    </location>
</feature>
<name>G0P3F7_CAEBE</name>
<reference evidence="3" key="1">
    <citation type="submission" date="2011-07" db="EMBL/GenBank/DDBJ databases">
        <authorList>
            <consortium name="Caenorhabditis brenneri Sequencing and Analysis Consortium"/>
            <person name="Wilson R.K."/>
        </authorList>
    </citation>
    <scope>NUCLEOTIDE SEQUENCE [LARGE SCALE GENOMIC DNA]</scope>
    <source>
        <strain evidence="3">PB2801</strain>
    </source>
</reference>
<evidence type="ECO:0000313" key="3">
    <source>
        <dbReference type="Proteomes" id="UP000008068"/>
    </source>
</evidence>
<keyword evidence="3" id="KW-1185">Reference proteome</keyword>
<accession>G0P3F7</accession>
<sequence length="146" mass="16464">MDAWSRTSESERLAPKAPRRKSIRSHATDEEGLARGARGSRGARGGRVGVGSFIRFCAAGCKISIAQKYPTNNFKVYCTDCSNKKNAQTPLNEENWKELKNKNEAKEETLRCDRCDTKWHRCCSLELQKKSALLALGWMNHSSEKL</sequence>
<dbReference type="EMBL" id="GL380043">
    <property type="protein sequence ID" value="EGT43951.1"/>
    <property type="molecule type" value="Genomic_DNA"/>
</dbReference>
<proteinExistence type="predicted"/>
<dbReference type="HOGENOM" id="CLU_1779085_0_0_1"/>
<evidence type="ECO:0000313" key="2">
    <source>
        <dbReference type="EMBL" id="EGT43951.1"/>
    </source>
</evidence>
<gene>
    <name evidence="2" type="ORF">CAEBREN_04603</name>
</gene>
<dbReference type="InParanoid" id="G0P3F7"/>
<protein>
    <submittedName>
        <fullName evidence="2">Uncharacterized protein</fullName>
    </submittedName>
</protein>
<organism evidence="3">
    <name type="scientific">Caenorhabditis brenneri</name>
    <name type="common">Nematode worm</name>
    <dbReference type="NCBI Taxonomy" id="135651"/>
    <lineage>
        <taxon>Eukaryota</taxon>
        <taxon>Metazoa</taxon>
        <taxon>Ecdysozoa</taxon>
        <taxon>Nematoda</taxon>
        <taxon>Chromadorea</taxon>
        <taxon>Rhabditida</taxon>
        <taxon>Rhabditina</taxon>
        <taxon>Rhabditomorpha</taxon>
        <taxon>Rhabditoidea</taxon>
        <taxon>Rhabditidae</taxon>
        <taxon>Peloderinae</taxon>
        <taxon>Caenorhabditis</taxon>
    </lineage>
</organism>
<evidence type="ECO:0000256" key="1">
    <source>
        <dbReference type="SAM" id="MobiDB-lite"/>
    </source>
</evidence>
<dbReference type="AlphaFoldDB" id="G0P3F7"/>